<gene>
    <name evidence="8" type="primary">PARPA_09974.1 scaffold 39144</name>
</gene>
<dbReference type="SUPFAM" id="SSF53335">
    <property type="entry name" value="S-adenosyl-L-methionine-dependent methyltransferases"/>
    <property type="match status" value="1"/>
</dbReference>
<keyword evidence="5 7" id="KW-0496">Mitochondrion</keyword>
<evidence type="ECO:0000256" key="6">
    <source>
        <dbReference type="ARBA" id="ARBA00048612"/>
    </source>
</evidence>
<dbReference type="InterPro" id="IPR003788">
    <property type="entry name" value="NDUFAF7"/>
</dbReference>
<dbReference type="GO" id="GO:0005739">
    <property type="term" value="C:mitochondrion"/>
    <property type="evidence" value="ECO:0007669"/>
    <property type="project" value="UniProtKB-SubCell"/>
</dbReference>
<comment type="similarity">
    <text evidence="2 7">Belongs to the NDUFAF7 family.</text>
</comment>
<dbReference type="InterPro" id="IPR038375">
    <property type="entry name" value="NDUFAF7_sf"/>
</dbReference>
<dbReference type="Gene3D" id="3.40.50.12710">
    <property type="match status" value="1"/>
</dbReference>
<organism evidence="8 9">
    <name type="scientific">Parasitella parasitica</name>
    <dbReference type="NCBI Taxonomy" id="35722"/>
    <lineage>
        <taxon>Eukaryota</taxon>
        <taxon>Fungi</taxon>
        <taxon>Fungi incertae sedis</taxon>
        <taxon>Mucoromycota</taxon>
        <taxon>Mucoromycotina</taxon>
        <taxon>Mucoromycetes</taxon>
        <taxon>Mucorales</taxon>
        <taxon>Mucorineae</taxon>
        <taxon>Mucoraceae</taxon>
        <taxon>Parasitella</taxon>
    </lineage>
</organism>
<name>A0A0B7NJP9_9FUNG</name>
<dbReference type="OrthoDB" id="5595109at2759"/>
<keyword evidence="9" id="KW-1185">Reference proteome</keyword>
<keyword evidence="4 7" id="KW-0808">Transferase</keyword>
<dbReference type="EMBL" id="LN732614">
    <property type="protein sequence ID" value="CEP15734.1"/>
    <property type="molecule type" value="Genomic_DNA"/>
</dbReference>
<dbReference type="GO" id="GO:0032981">
    <property type="term" value="P:mitochondrial respiratory chain complex I assembly"/>
    <property type="evidence" value="ECO:0007669"/>
    <property type="project" value="TreeGrafter"/>
</dbReference>
<evidence type="ECO:0000256" key="1">
    <source>
        <dbReference type="ARBA" id="ARBA00004173"/>
    </source>
</evidence>
<dbReference type="EC" id="2.1.1.320" evidence="7"/>
<evidence type="ECO:0000256" key="2">
    <source>
        <dbReference type="ARBA" id="ARBA00005891"/>
    </source>
</evidence>
<evidence type="ECO:0000256" key="5">
    <source>
        <dbReference type="ARBA" id="ARBA00023128"/>
    </source>
</evidence>
<evidence type="ECO:0000313" key="9">
    <source>
        <dbReference type="Proteomes" id="UP000054107"/>
    </source>
</evidence>
<dbReference type="STRING" id="35722.A0A0B7NJP9"/>
<evidence type="ECO:0000256" key="4">
    <source>
        <dbReference type="ARBA" id="ARBA00022679"/>
    </source>
</evidence>
<dbReference type="Proteomes" id="UP000054107">
    <property type="component" value="Unassembled WGS sequence"/>
</dbReference>
<evidence type="ECO:0000256" key="3">
    <source>
        <dbReference type="ARBA" id="ARBA00022603"/>
    </source>
</evidence>
<dbReference type="PANTHER" id="PTHR12049">
    <property type="entry name" value="PROTEIN ARGININE METHYLTRANSFERASE NDUFAF7, MITOCHONDRIAL"/>
    <property type="match status" value="1"/>
</dbReference>
<proteinExistence type="inferred from homology"/>
<dbReference type="InterPro" id="IPR029063">
    <property type="entry name" value="SAM-dependent_MTases_sf"/>
</dbReference>
<dbReference type="GO" id="GO:0035243">
    <property type="term" value="F:protein-arginine omega-N symmetric methyltransferase activity"/>
    <property type="evidence" value="ECO:0007669"/>
    <property type="project" value="UniProtKB-EC"/>
</dbReference>
<dbReference type="PANTHER" id="PTHR12049:SF7">
    <property type="entry name" value="PROTEIN ARGININE METHYLTRANSFERASE NDUFAF7, MITOCHONDRIAL"/>
    <property type="match status" value="1"/>
</dbReference>
<comment type="function">
    <text evidence="7">Arginine methyltransferase involved in the assembly or stability of mitochondrial NADH:ubiquinone oxidoreductase complex (complex I).</text>
</comment>
<comment type="subcellular location">
    <subcellularLocation>
        <location evidence="1 7">Mitochondrion</location>
    </subcellularLocation>
</comment>
<accession>A0A0B7NJP9</accession>
<keyword evidence="3 7" id="KW-0489">Methyltransferase</keyword>
<dbReference type="AlphaFoldDB" id="A0A0B7NJP9"/>
<reference evidence="8 9" key="1">
    <citation type="submission" date="2014-09" db="EMBL/GenBank/DDBJ databases">
        <authorList>
            <person name="Ellenberger Sabrina"/>
        </authorList>
    </citation>
    <scope>NUCLEOTIDE SEQUENCE [LARGE SCALE GENOMIC DNA]</scope>
    <source>
        <strain evidence="8 9">CBS 412.66</strain>
    </source>
</reference>
<evidence type="ECO:0000256" key="7">
    <source>
        <dbReference type="RuleBase" id="RU364114"/>
    </source>
</evidence>
<sequence length="378" mass="42388">MRQVLVNPLSGYYMLGDVFGKQGDFVTSPEISQVFGELCGIWYLTEWMRLGQPSKTQLVEFGPGRGTLMSDMLRTLSQFPYFYKTLTDVHLIEASPGLRKMQRAALVIGSQEQDTIRVEGNKDNAPVEMITREDGIRVSWHDGVEVIPDQWSFIMAHEFFDALPIHSFEKTGEEWRELMVDMDDTNESEHNFRIVKSPNQAAMTKTLLSDEKFESFKDGDRVDISPDCFGVMDKIAKYLNKNGGTGLAIDYGQNYVQGDTLRAIKDHKIIHPMSDPGSADLSADVDFSFLKQAIANGSDITAYGPITQKDFLQSLGIQARIEKLFKNAKTSAARNALLDGAERLMDPEAMGRIYKVLAFANDKSLEKKVKPVGFENAI</sequence>
<dbReference type="GO" id="GO:0032259">
    <property type="term" value="P:methylation"/>
    <property type="evidence" value="ECO:0007669"/>
    <property type="project" value="UniProtKB-KW"/>
</dbReference>
<comment type="catalytic activity">
    <reaction evidence="6 7">
        <text>L-arginyl-[protein] + 2 S-adenosyl-L-methionine = N(omega),N(omega)'-dimethyl-L-arginyl-[protein] + 2 S-adenosyl-L-homocysteine + 2 H(+)</text>
        <dbReference type="Rhea" id="RHEA:48108"/>
        <dbReference type="Rhea" id="RHEA-COMP:10532"/>
        <dbReference type="Rhea" id="RHEA-COMP:11992"/>
        <dbReference type="ChEBI" id="CHEBI:15378"/>
        <dbReference type="ChEBI" id="CHEBI:29965"/>
        <dbReference type="ChEBI" id="CHEBI:57856"/>
        <dbReference type="ChEBI" id="CHEBI:59789"/>
        <dbReference type="ChEBI" id="CHEBI:88221"/>
        <dbReference type="EC" id="2.1.1.320"/>
    </reaction>
</comment>
<evidence type="ECO:0000313" key="8">
    <source>
        <dbReference type="EMBL" id="CEP15734.1"/>
    </source>
</evidence>
<dbReference type="Pfam" id="PF02636">
    <property type="entry name" value="Methyltransf_28"/>
    <property type="match status" value="1"/>
</dbReference>
<protein>
    <recommendedName>
        <fullName evidence="7">Protein arginine methyltransferase NDUFAF7</fullName>
        <ecNumber evidence="7">2.1.1.320</ecNumber>
    </recommendedName>
</protein>